<dbReference type="InterPro" id="IPR025836">
    <property type="entry name" value="Zn_knuckle_CX2CX4HX4C"/>
</dbReference>
<dbReference type="Pfam" id="PF14111">
    <property type="entry name" value="DUF4283"/>
    <property type="match status" value="1"/>
</dbReference>
<keyword evidence="1" id="KW-0863">Zinc-finger</keyword>
<keyword evidence="1" id="KW-0862">Zinc</keyword>
<dbReference type="SUPFAM" id="SSF57756">
    <property type="entry name" value="Retrovirus zinc finger-like domains"/>
    <property type="match status" value="1"/>
</dbReference>
<protein>
    <recommendedName>
        <fullName evidence="3">CCHC-type domain-containing protein</fullName>
    </recommendedName>
</protein>
<evidence type="ECO:0000259" key="3">
    <source>
        <dbReference type="PROSITE" id="PS50158"/>
    </source>
</evidence>
<accession>A0A9N7MHQ6</accession>
<dbReference type="InterPro" id="IPR040256">
    <property type="entry name" value="At4g02000-like"/>
</dbReference>
<evidence type="ECO:0000313" key="5">
    <source>
        <dbReference type="Proteomes" id="UP001153555"/>
    </source>
</evidence>
<keyword evidence="1" id="KW-0479">Metal-binding</keyword>
<feature type="compositionally biased region" description="Polar residues" evidence="2">
    <location>
        <begin position="286"/>
        <end position="295"/>
    </location>
</feature>
<feature type="region of interest" description="Disordered" evidence="2">
    <location>
        <begin position="260"/>
        <end position="295"/>
    </location>
</feature>
<dbReference type="PROSITE" id="PS50158">
    <property type="entry name" value="ZF_CCHC"/>
    <property type="match status" value="1"/>
</dbReference>
<dbReference type="InterPro" id="IPR001878">
    <property type="entry name" value="Znf_CCHC"/>
</dbReference>
<reference evidence="4" key="1">
    <citation type="submission" date="2019-12" db="EMBL/GenBank/DDBJ databases">
        <authorList>
            <person name="Scholes J."/>
        </authorList>
    </citation>
    <scope>NUCLEOTIDE SEQUENCE</scope>
</reference>
<dbReference type="EMBL" id="CACSLK010008332">
    <property type="protein sequence ID" value="CAA0811315.1"/>
    <property type="molecule type" value="Genomic_DNA"/>
</dbReference>
<dbReference type="InterPro" id="IPR025558">
    <property type="entry name" value="DUF4283"/>
</dbReference>
<dbReference type="GO" id="GO:0003676">
    <property type="term" value="F:nucleic acid binding"/>
    <property type="evidence" value="ECO:0007669"/>
    <property type="project" value="InterPro"/>
</dbReference>
<keyword evidence="5" id="KW-1185">Reference proteome</keyword>
<dbReference type="PANTHER" id="PTHR31286:SF178">
    <property type="entry name" value="DUF4283 DOMAIN-CONTAINING PROTEIN"/>
    <property type="match status" value="1"/>
</dbReference>
<evidence type="ECO:0000256" key="2">
    <source>
        <dbReference type="SAM" id="MobiDB-lite"/>
    </source>
</evidence>
<comment type="caution">
    <text evidence="4">The sequence shown here is derived from an EMBL/GenBank/DDBJ whole genome shotgun (WGS) entry which is preliminary data.</text>
</comment>
<dbReference type="InterPro" id="IPR036875">
    <property type="entry name" value="Znf_CCHC_sf"/>
</dbReference>
<sequence>MDQDITSKLQKFNLSGKEESGLSLSEEVVAMGIQDCNLSLIGKIYGEKKVNFSGLKTTLGSIWATVKPFSTRNLGNNLFQFLFQSEQDRDRILDGKTWNFDGQYLLLKLWNYENNDFNEEDEKIKIWVHVLNLPLHWLSADTGMKLGRLLGKTLNVQVPGIGNYSGHNLKILVQLPLSEPILRGTFIKIGGTNTWVDFRYENIQSFCFYCGVIGHSDRSCPKKKDDINNDNLQLGQFGDWLRISSSSSSGFRNHSGFNVGSHASTEATEPSSEQPLAKSVVGDKGSTGNPNSLTPISTAEIRKTIVETSKLDKAVVTREVKDVESLVHKDNILQKDAVMNTDTNLIEINVQASTIGRRIVHRKKIGAAKDANSNKEAATEQIHIDKAITPKKNVGKGNNKRTIEDLTQKPDNEDGVVLVQLKEIDSNSVGDSGRVGLPWLTISAHLTEEGLIEVMCSGKDGDNKKLQLDGVIASADGEMDDTEVALHAAKWSLGQYKEIKGQPCTCYFNDAKAVKLLSNSVPYCCSYFDLVEEVKTLFLDGNIVNCLFF</sequence>
<feature type="compositionally biased region" description="Polar residues" evidence="2">
    <location>
        <begin position="260"/>
        <end position="274"/>
    </location>
</feature>
<dbReference type="Pfam" id="PF14392">
    <property type="entry name" value="zf-CCHC_4"/>
    <property type="match status" value="1"/>
</dbReference>
<organism evidence="4 5">
    <name type="scientific">Striga hermonthica</name>
    <name type="common">Purple witchweed</name>
    <name type="synonym">Buchnera hermonthica</name>
    <dbReference type="NCBI Taxonomy" id="68872"/>
    <lineage>
        <taxon>Eukaryota</taxon>
        <taxon>Viridiplantae</taxon>
        <taxon>Streptophyta</taxon>
        <taxon>Embryophyta</taxon>
        <taxon>Tracheophyta</taxon>
        <taxon>Spermatophyta</taxon>
        <taxon>Magnoliopsida</taxon>
        <taxon>eudicotyledons</taxon>
        <taxon>Gunneridae</taxon>
        <taxon>Pentapetalae</taxon>
        <taxon>asterids</taxon>
        <taxon>lamiids</taxon>
        <taxon>Lamiales</taxon>
        <taxon>Orobanchaceae</taxon>
        <taxon>Buchnereae</taxon>
        <taxon>Striga</taxon>
    </lineage>
</organism>
<evidence type="ECO:0000256" key="1">
    <source>
        <dbReference type="PROSITE-ProRule" id="PRU00047"/>
    </source>
</evidence>
<dbReference type="Proteomes" id="UP001153555">
    <property type="component" value="Unassembled WGS sequence"/>
</dbReference>
<dbReference type="PANTHER" id="PTHR31286">
    <property type="entry name" value="GLYCINE-RICH CELL WALL STRUCTURAL PROTEIN 1.8-LIKE"/>
    <property type="match status" value="1"/>
</dbReference>
<dbReference type="GO" id="GO:0008270">
    <property type="term" value="F:zinc ion binding"/>
    <property type="evidence" value="ECO:0007669"/>
    <property type="project" value="UniProtKB-KW"/>
</dbReference>
<feature type="domain" description="CCHC-type" evidence="3">
    <location>
        <begin position="207"/>
        <end position="222"/>
    </location>
</feature>
<name>A0A9N7MHQ6_STRHE</name>
<dbReference type="OrthoDB" id="1938170at2759"/>
<dbReference type="AlphaFoldDB" id="A0A9N7MHQ6"/>
<gene>
    <name evidence="4" type="ORF">SHERM_12522</name>
</gene>
<proteinExistence type="predicted"/>
<evidence type="ECO:0000313" key="4">
    <source>
        <dbReference type="EMBL" id="CAA0811315.1"/>
    </source>
</evidence>